<evidence type="ECO:0000256" key="4">
    <source>
        <dbReference type="ARBA" id="ARBA00022559"/>
    </source>
</evidence>
<feature type="active site" description="Cysteine sulfenic acid (-SOH) intermediate; for peroxidase activity" evidence="13">
    <location>
        <position position="49"/>
    </location>
</feature>
<accession>A0A6B3LEI8</accession>
<dbReference type="PIRSF" id="PIRSF000239">
    <property type="entry name" value="AHPC"/>
    <property type="match status" value="1"/>
</dbReference>
<comment type="subunit">
    <text evidence="2">Monomer.</text>
</comment>
<dbReference type="RefSeq" id="WP_164365311.1">
    <property type="nucleotide sequence ID" value="NZ_CP066776.1"/>
</dbReference>
<evidence type="ECO:0000313" key="16">
    <source>
        <dbReference type="Proteomes" id="UP000475117"/>
    </source>
</evidence>
<dbReference type="Pfam" id="PF00578">
    <property type="entry name" value="AhpC-TSA"/>
    <property type="match status" value="1"/>
</dbReference>
<keyword evidence="5" id="KW-0049">Antioxidant</keyword>
<evidence type="ECO:0000256" key="5">
    <source>
        <dbReference type="ARBA" id="ARBA00022862"/>
    </source>
</evidence>
<comment type="catalytic activity">
    <reaction evidence="12">
        <text>a hydroperoxide + [thioredoxin]-dithiol = an alcohol + [thioredoxin]-disulfide + H2O</text>
        <dbReference type="Rhea" id="RHEA:62620"/>
        <dbReference type="Rhea" id="RHEA-COMP:10698"/>
        <dbReference type="Rhea" id="RHEA-COMP:10700"/>
        <dbReference type="ChEBI" id="CHEBI:15377"/>
        <dbReference type="ChEBI" id="CHEBI:29950"/>
        <dbReference type="ChEBI" id="CHEBI:30879"/>
        <dbReference type="ChEBI" id="CHEBI:35924"/>
        <dbReference type="ChEBI" id="CHEBI:50058"/>
        <dbReference type="EC" id="1.11.1.24"/>
    </reaction>
</comment>
<protein>
    <recommendedName>
        <fullName evidence="3">thioredoxin-dependent peroxiredoxin</fullName>
        <ecNumber evidence="3">1.11.1.24</ecNumber>
    </recommendedName>
    <alternativeName>
        <fullName evidence="9">Thioredoxin peroxidase</fullName>
    </alternativeName>
    <alternativeName>
        <fullName evidence="11">Thioredoxin-dependent peroxiredoxin Bcp</fullName>
    </alternativeName>
</protein>
<dbReference type="SUPFAM" id="SSF52833">
    <property type="entry name" value="Thioredoxin-like"/>
    <property type="match status" value="1"/>
</dbReference>
<dbReference type="InterPro" id="IPR050924">
    <property type="entry name" value="Peroxiredoxin_BCP/PrxQ"/>
</dbReference>
<evidence type="ECO:0000256" key="10">
    <source>
        <dbReference type="ARBA" id="ARBA00038489"/>
    </source>
</evidence>
<evidence type="ECO:0000313" key="15">
    <source>
        <dbReference type="EMBL" id="QQL44949.1"/>
    </source>
</evidence>
<dbReference type="GO" id="GO:0008379">
    <property type="term" value="F:thioredoxin peroxidase activity"/>
    <property type="evidence" value="ECO:0007669"/>
    <property type="project" value="TreeGrafter"/>
</dbReference>
<evidence type="ECO:0000256" key="2">
    <source>
        <dbReference type="ARBA" id="ARBA00011245"/>
    </source>
</evidence>
<keyword evidence="7" id="KW-1015">Disulfide bond</keyword>
<dbReference type="GO" id="GO:0034599">
    <property type="term" value="P:cellular response to oxidative stress"/>
    <property type="evidence" value="ECO:0007669"/>
    <property type="project" value="TreeGrafter"/>
</dbReference>
<dbReference type="CDD" id="cd03017">
    <property type="entry name" value="PRX_BCP"/>
    <property type="match status" value="1"/>
</dbReference>
<evidence type="ECO:0000256" key="13">
    <source>
        <dbReference type="PIRSR" id="PIRSR000239-1"/>
    </source>
</evidence>
<proteinExistence type="inferred from homology"/>
<dbReference type="EC" id="1.11.1.24" evidence="3"/>
<dbReference type="KEGG" id="soa:G3M56_013950"/>
<dbReference type="NCBIfam" id="NF006960">
    <property type="entry name" value="PRK09437.1"/>
    <property type="match status" value="1"/>
</dbReference>
<evidence type="ECO:0000256" key="1">
    <source>
        <dbReference type="ARBA" id="ARBA00003330"/>
    </source>
</evidence>
<evidence type="ECO:0000256" key="3">
    <source>
        <dbReference type="ARBA" id="ARBA00013017"/>
    </source>
</evidence>
<evidence type="ECO:0000256" key="11">
    <source>
        <dbReference type="ARBA" id="ARBA00042639"/>
    </source>
</evidence>
<evidence type="ECO:0000256" key="8">
    <source>
        <dbReference type="ARBA" id="ARBA00023284"/>
    </source>
</evidence>
<evidence type="ECO:0000259" key="14">
    <source>
        <dbReference type="PROSITE" id="PS51352"/>
    </source>
</evidence>
<evidence type="ECO:0000256" key="7">
    <source>
        <dbReference type="ARBA" id="ARBA00023157"/>
    </source>
</evidence>
<dbReference type="PROSITE" id="PS51352">
    <property type="entry name" value="THIOREDOXIN_2"/>
    <property type="match status" value="1"/>
</dbReference>
<dbReference type="PANTHER" id="PTHR42801">
    <property type="entry name" value="THIOREDOXIN-DEPENDENT PEROXIDE REDUCTASE"/>
    <property type="match status" value="1"/>
</dbReference>
<dbReference type="EMBL" id="CP066776">
    <property type="protein sequence ID" value="QQL44949.1"/>
    <property type="molecule type" value="Genomic_DNA"/>
</dbReference>
<reference evidence="15 16" key="1">
    <citation type="submission" date="2020-12" db="EMBL/GenBank/DDBJ databases">
        <title>Sulforoseuscoccus oceanibium gen. nov., sp. nov., a representative of the phylum Verrucomicrobia with special cytoplasmic membrane, and proposal of Sulforoseuscoccusaceae fam. nov.</title>
        <authorList>
            <person name="Xi F."/>
        </authorList>
    </citation>
    <scope>NUCLEOTIDE SEQUENCE [LARGE SCALE GENOMIC DNA]</scope>
    <source>
        <strain evidence="15 16">T37</strain>
    </source>
</reference>
<dbReference type="PANTHER" id="PTHR42801:SF4">
    <property type="entry name" value="AHPC_TSA FAMILY PROTEIN"/>
    <property type="match status" value="1"/>
</dbReference>
<dbReference type="InterPro" id="IPR013766">
    <property type="entry name" value="Thioredoxin_domain"/>
</dbReference>
<keyword evidence="16" id="KW-1185">Reference proteome</keyword>
<evidence type="ECO:0000256" key="6">
    <source>
        <dbReference type="ARBA" id="ARBA00023002"/>
    </source>
</evidence>
<sequence length="160" mass="17730">MSDTPSPAVGDTAPDFNLPDQTDTPHKLSDYRGKWVVLFFYPKDSTPGCTTEACSFRDAKDELTDLGAVVLGMSIGDVKGKAKFANKHELNFPLLADEDHSVAESYGVWGPKKFMGREFLGIKRVSFLIAPDGKIARRWDKVKVKTHDAEVLEALREVQS</sequence>
<dbReference type="FunFam" id="3.40.30.10:FF:000007">
    <property type="entry name" value="Thioredoxin-dependent thiol peroxidase"/>
    <property type="match status" value="1"/>
</dbReference>
<dbReference type="Proteomes" id="UP000475117">
    <property type="component" value="Chromosome"/>
</dbReference>
<feature type="domain" description="Thioredoxin" evidence="14">
    <location>
        <begin position="7"/>
        <end position="160"/>
    </location>
</feature>
<keyword evidence="8" id="KW-0676">Redox-active center</keyword>
<dbReference type="InterPro" id="IPR036249">
    <property type="entry name" value="Thioredoxin-like_sf"/>
</dbReference>
<gene>
    <name evidence="15" type="primary">bcp</name>
    <name evidence="15" type="ORF">G3M56_013950</name>
</gene>
<dbReference type="InterPro" id="IPR000866">
    <property type="entry name" value="AhpC/TSA"/>
</dbReference>
<comment type="function">
    <text evidence="1">Thiol-specific peroxidase that catalyzes the reduction of hydrogen peroxide and organic hydroperoxides to water and alcohols, respectively. Plays a role in cell protection against oxidative stress by detoxifying peroxides and as sensor of hydrogen peroxide-mediated signaling events.</text>
</comment>
<evidence type="ECO:0000256" key="12">
    <source>
        <dbReference type="ARBA" id="ARBA00049091"/>
    </source>
</evidence>
<organism evidence="15 16">
    <name type="scientific">Sulfuriroseicoccus oceanibius</name>
    <dbReference type="NCBI Taxonomy" id="2707525"/>
    <lineage>
        <taxon>Bacteria</taxon>
        <taxon>Pseudomonadati</taxon>
        <taxon>Verrucomicrobiota</taxon>
        <taxon>Verrucomicrobiia</taxon>
        <taxon>Verrucomicrobiales</taxon>
        <taxon>Verrucomicrobiaceae</taxon>
        <taxon>Sulfuriroseicoccus</taxon>
    </lineage>
</organism>
<evidence type="ECO:0000256" key="9">
    <source>
        <dbReference type="ARBA" id="ARBA00032824"/>
    </source>
</evidence>
<dbReference type="GO" id="GO:0005737">
    <property type="term" value="C:cytoplasm"/>
    <property type="evidence" value="ECO:0007669"/>
    <property type="project" value="TreeGrafter"/>
</dbReference>
<dbReference type="GO" id="GO:0045454">
    <property type="term" value="P:cell redox homeostasis"/>
    <property type="evidence" value="ECO:0007669"/>
    <property type="project" value="TreeGrafter"/>
</dbReference>
<name>A0A6B3LEI8_9BACT</name>
<keyword evidence="4 15" id="KW-0575">Peroxidase</keyword>
<dbReference type="AlphaFoldDB" id="A0A6B3LEI8"/>
<dbReference type="InterPro" id="IPR024706">
    <property type="entry name" value="Peroxiredoxin_AhpC-typ"/>
</dbReference>
<comment type="similarity">
    <text evidence="10">Belongs to the peroxiredoxin family. BCP/PrxQ subfamily.</text>
</comment>
<keyword evidence="6" id="KW-0560">Oxidoreductase</keyword>
<dbReference type="Gene3D" id="3.40.30.10">
    <property type="entry name" value="Glutaredoxin"/>
    <property type="match status" value="1"/>
</dbReference>